<sequence length="93" mass="10679">MALPVDRYAITRWRKRTGAGGPRHFERVTIDTTVQPKAVTRPTDSKLLHRGVAVLRRLARWHGIVLRQSCARISTHARLELARLIHRGCHREA</sequence>
<keyword evidence="2" id="KW-1185">Reference proteome</keyword>
<dbReference type="Proteomes" id="UP001201985">
    <property type="component" value="Unassembled WGS sequence"/>
</dbReference>
<dbReference type="RefSeq" id="WP_241793572.1">
    <property type="nucleotide sequence ID" value="NZ_JALBUU010000049.1"/>
</dbReference>
<proteinExistence type="predicted"/>
<dbReference type="EMBL" id="JALBUU010000049">
    <property type="protein sequence ID" value="MCI0755716.1"/>
    <property type="molecule type" value="Genomic_DNA"/>
</dbReference>
<reference evidence="1 2" key="1">
    <citation type="submission" date="2022-03" db="EMBL/GenBank/DDBJ databases">
        <title>Complete genome analysis of Roseomonas KG 17.1 : a prolific producer of plant growth promoters.</title>
        <authorList>
            <person name="Saadouli I."/>
            <person name="Najjari A."/>
            <person name="Mosbah A."/>
            <person name="Ouzari H.I."/>
        </authorList>
    </citation>
    <scope>NUCLEOTIDE SEQUENCE [LARGE SCALE GENOMIC DNA]</scope>
    <source>
        <strain evidence="1 2">KG17-1</strain>
    </source>
</reference>
<evidence type="ECO:0000313" key="2">
    <source>
        <dbReference type="Proteomes" id="UP001201985"/>
    </source>
</evidence>
<comment type="caution">
    <text evidence="1">The sequence shown here is derived from an EMBL/GenBank/DDBJ whole genome shotgun (WGS) entry which is preliminary data.</text>
</comment>
<evidence type="ECO:0000313" key="1">
    <source>
        <dbReference type="EMBL" id="MCI0755716.1"/>
    </source>
</evidence>
<organism evidence="1 2">
    <name type="scientific">Teichococcus vastitatis</name>
    <dbReference type="NCBI Taxonomy" id="2307076"/>
    <lineage>
        <taxon>Bacteria</taxon>
        <taxon>Pseudomonadati</taxon>
        <taxon>Pseudomonadota</taxon>
        <taxon>Alphaproteobacteria</taxon>
        <taxon>Acetobacterales</taxon>
        <taxon>Roseomonadaceae</taxon>
        <taxon>Roseomonas</taxon>
    </lineage>
</organism>
<protein>
    <recommendedName>
        <fullName evidence="3">Transposase DDE domain-containing protein</fullName>
    </recommendedName>
</protein>
<name>A0ABS9W8U0_9PROT</name>
<evidence type="ECO:0008006" key="3">
    <source>
        <dbReference type="Google" id="ProtNLM"/>
    </source>
</evidence>
<dbReference type="PANTHER" id="PTHR33803:SF3">
    <property type="entry name" value="BLL1974 PROTEIN"/>
    <property type="match status" value="1"/>
</dbReference>
<gene>
    <name evidence="1" type="ORF">MON41_18720</name>
</gene>
<dbReference type="PANTHER" id="PTHR33803">
    <property type="entry name" value="IS1478 TRANSPOSASE"/>
    <property type="match status" value="1"/>
</dbReference>
<accession>A0ABS9W8U0</accession>